<evidence type="ECO:0000313" key="3">
    <source>
        <dbReference type="EMBL" id="MBB3051142.1"/>
    </source>
</evidence>
<accession>A0A839S178</accession>
<comment type="caution">
    <text evidence="3">The sequence shown here is derived from an EMBL/GenBank/DDBJ whole genome shotgun (WGS) entry which is preliminary data.</text>
</comment>
<feature type="compositionally biased region" description="Basic and acidic residues" evidence="1">
    <location>
        <begin position="115"/>
        <end position="124"/>
    </location>
</feature>
<feature type="transmembrane region" description="Helical" evidence="2">
    <location>
        <begin position="6"/>
        <end position="25"/>
    </location>
</feature>
<keyword evidence="2" id="KW-0472">Membrane</keyword>
<organism evidence="3 4">
    <name type="scientific">Prauserella isguenensis</name>
    <dbReference type="NCBI Taxonomy" id="1470180"/>
    <lineage>
        <taxon>Bacteria</taxon>
        <taxon>Bacillati</taxon>
        <taxon>Actinomycetota</taxon>
        <taxon>Actinomycetes</taxon>
        <taxon>Pseudonocardiales</taxon>
        <taxon>Pseudonocardiaceae</taxon>
        <taxon>Prauserella</taxon>
    </lineage>
</organism>
<name>A0A839S178_9PSEU</name>
<dbReference type="EMBL" id="JACHWU010000002">
    <property type="protein sequence ID" value="MBB3051142.1"/>
    <property type="molecule type" value="Genomic_DNA"/>
</dbReference>
<evidence type="ECO:0000256" key="2">
    <source>
        <dbReference type="SAM" id="Phobius"/>
    </source>
</evidence>
<dbReference type="AlphaFoldDB" id="A0A839S178"/>
<proteinExistence type="predicted"/>
<keyword evidence="2" id="KW-1133">Transmembrane helix</keyword>
<sequence>MPDDAFVAFLVLGGLMIAVDGQILHRSGKRYLSDVDDTRAGSQARLASVLFHLLMLGVLALLAVLDLGFGGGVLRATVGNLGVFLLLLAAAHAVTMSVLANMHETVLVEEHLDSPGRAAGERRSGRQAGPVVAPVPGQRGRDPQMSPSIENHAE</sequence>
<evidence type="ECO:0000313" key="4">
    <source>
        <dbReference type="Proteomes" id="UP000550714"/>
    </source>
</evidence>
<dbReference type="RefSeq" id="WP_183652469.1">
    <property type="nucleotide sequence ID" value="NZ_JACHWU010000002.1"/>
</dbReference>
<reference evidence="3 4" key="1">
    <citation type="submission" date="2020-08" db="EMBL/GenBank/DDBJ databases">
        <title>Genomic Encyclopedia of Type Strains, Phase III (KMG-III): the genomes of soil and plant-associated and newly described type strains.</title>
        <authorList>
            <person name="Whitman W."/>
        </authorList>
    </citation>
    <scope>NUCLEOTIDE SEQUENCE [LARGE SCALE GENOMIC DNA]</scope>
    <source>
        <strain evidence="3 4">CECT 8577</strain>
    </source>
</reference>
<keyword evidence="4" id="KW-1185">Reference proteome</keyword>
<feature type="transmembrane region" description="Helical" evidence="2">
    <location>
        <begin position="81"/>
        <end position="100"/>
    </location>
</feature>
<feature type="region of interest" description="Disordered" evidence="1">
    <location>
        <begin position="115"/>
        <end position="154"/>
    </location>
</feature>
<feature type="compositionally biased region" description="Polar residues" evidence="1">
    <location>
        <begin position="145"/>
        <end position="154"/>
    </location>
</feature>
<evidence type="ECO:0000256" key="1">
    <source>
        <dbReference type="SAM" id="MobiDB-lite"/>
    </source>
</evidence>
<protein>
    <submittedName>
        <fullName evidence="3">Uncharacterized protein</fullName>
    </submittedName>
</protein>
<gene>
    <name evidence="3" type="ORF">FHS23_002165</name>
</gene>
<keyword evidence="2" id="KW-0812">Transmembrane</keyword>
<dbReference type="Proteomes" id="UP000550714">
    <property type="component" value="Unassembled WGS sequence"/>
</dbReference>
<feature type="transmembrane region" description="Helical" evidence="2">
    <location>
        <begin position="46"/>
        <end position="69"/>
    </location>
</feature>